<sequence length="67" mass="7565">MWNLQNDRFGPDPDITAADLNVCFRRAVLESCLTGIVKSFGRQEAYESPRGRNPRTTVEAMEISIYG</sequence>
<comment type="caution">
    <text evidence="1">The sequence shown here is derived from an EMBL/GenBank/DDBJ whole genome shotgun (WGS) entry which is preliminary data.</text>
</comment>
<dbReference type="EMBL" id="JACHXN010000036">
    <property type="protein sequence ID" value="MBB3149600.1"/>
    <property type="molecule type" value="Genomic_DNA"/>
</dbReference>
<dbReference type="Proteomes" id="UP000554520">
    <property type="component" value="Unassembled WGS sequence"/>
</dbReference>
<accession>A0A839UL53</accession>
<evidence type="ECO:0000313" key="1">
    <source>
        <dbReference type="EMBL" id="MBB3149600.1"/>
    </source>
</evidence>
<protein>
    <submittedName>
        <fullName evidence="1">Uncharacterized protein</fullName>
    </submittedName>
</protein>
<keyword evidence="2" id="KW-1185">Reference proteome</keyword>
<reference evidence="1 2" key="1">
    <citation type="submission" date="2020-08" db="EMBL/GenBank/DDBJ databases">
        <title>Genomic Encyclopedia of Type Strains, Phase III (KMG-III): the genomes of soil and plant-associated and newly described type strains.</title>
        <authorList>
            <person name="Whitman W."/>
        </authorList>
    </citation>
    <scope>NUCLEOTIDE SEQUENCE [LARGE SCALE GENOMIC DNA]</scope>
    <source>
        <strain evidence="1 2">CECT 7015</strain>
    </source>
</reference>
<gene>
    <name evidence="1" type="ORF">FHS21_006054</name>
</gene>
<evidence type="ECO:0000313" key="2">
    <source>
        <dbReference type="Proteomes" id="UP000554520"/>
    </source>
</evidence>
<proteinExistence type="predicted"/>
<dbReference type="AlphaFoldDB" id="A0A839UL53"/>
<name>A0A839UL53_9HYPH</name>
<organism evidence="1 2">
    <name type="scientific">Phyllobacterium trifolii</name>
    <dbReference type="NCBI Taxonomy" id="300193"/>
    <lineage>
        <taxon>Bacteria</taxon>
        <taxon>Pseudomonadati</taxon>
        <taxon>Pseudomonadota</taxon>
        <taxon>Alphaproteobacteria</taxon>
        <taxon>Hyphomicrobiales</taxon>
        <taxon>Phyllobacteriaceae</taxon>
        <taxon>Phyllobacterium</taxon>
    </lineage>
</organism>